<comment type="similarity">
    <text evidence="3">Belongs to the CENP-O/MCM21 family.</text>
</comment>
<dbReference type="GO" id="GO:0005634">
    <property type="term" value="C:nucleus"/>
    <property type="evidence" value="ECO:0007669"/>
    <property type="project" value="UniProtKB-SubCell"/>
</dbReference>
<dbReference type="Proteomes" id="UP000265200">
    <property type="component" value="Chromosome 22"/>
</dbReference>
<name>A0A3P9ISP8_ORYLA</name>
<proteinExistence type="inferred from homology"/>
<evidence type="ECO:0000313" key="9">
    <source>
        <dbReference type="Ensembl" id="ENSORLP00015022942.1"/>
    </source>
</evidence>
<feature type="coiled-coil region" evidence="8">
    <location>
        <begin position="33"/>
        <end position="63"/>
    </location>
</feature>
<evidence type="ECO:0000313" key="10">
    <source>
        <dbReference type="Proteomes" id="UP000265200"/>
    </source>
</evidence>
<dbReference type="InterPro" id="IPR018464">
    <property type="entry name" value="CENP-O"/>
</dbReference>
<reference evidence="9" key="3">
    <citation type="submission" date="2025-08" db="UniProtKB">
        <authorList>
            <consortium name="Ensembl"/>
        </authorList>
    </citation>
    <scope>IDENTIFICATION</scope>
    <source>
        <strain evidence="9">HSOK</strain>
    </source>
</reference>
<evidence type="ECO:0000256" key="1">
    <source>
        <dbReference type="ARBA" id="ARBA00004123"/>
    </source>
</evidence>
<keyword evidence="6" id="KW-0539">Nucleus</keyword>
<evidence type="ECO:0000256" key="7">
    <source>
        <dbReference type="ARBA" id="ARBA00023328"/>
    </source>
</evidence>
<protein>
    <recommendedName>
        <fullName evidence="4">Centromere protein O</fullName>
    </recommendedName>
</protein>
<keyword evidence="5" id="KW-0158">Chromosome</keyword>
<accession>A0A3P9ISP8</accession>
<sequence>MENLSTNGVLTHLSQLEVRARSRGGPETQRSRVKELRAEAEELRGLREQLKAEIRALKHLQELRSSADPRPSEAPPLLQMMCRQLDLKDLLHGHHLIGTPPPTPPRLSGGAGLTCAVAGGLDAVQTRQVRAVCVSLQTTYEGVFLETFNLELELKPRVRIGRHNIPPFVPLQSLAEQSRLQTGTGAFLSTLSQHLNAFVGRRRQLQLVKEQHASVEVMESNLPCSILVLLFTAQTEKVAVLCTLEYSDHGSCLPGRVVLDCEDKQLLESPEWRSCSATLMKTPLHRALAGMKKSSLIL</sequence>
<keyword evidence="7" id="KW-0137">Centromere</keyword>
<evidence type="ECO:0000256" key="4">
    <source>
        <dbReference type="ARBA" id="ARBA00016395"/>
    </source>
</evidence>
<evidence type="ECO:0000256" key="6">
    <source>
        <dbReference type="ARBA" id="ARBA00023242"/>
    </source>
</evidence>
<dbReference type="PANTHER" id="PTHR14582">
    <property type="entry name" value="INNER KINETOCHORE SUBUNIT MAL2"/>
    <property type="match status" value="1"/>
</dbReference>
<evidence type="ECO:0000256" key="8">
    <source>
        <dbReference type="SAM" id="Coils"/>
    </source>
</evidence>
<dbReference type="PANTHER" id="PTHR14582:SF1">
    <property type="entry name" value="CENTROMERE PROTEIN O"/>
    <property type="match status" value="1"/>
</dbReference>
<dbReference type="AlphaFoldDB" id="A0A3P9ISP8"/>
<comment type="subcellular location">
    <subcellularLocation>
        <location evidence="2">Chromosome</location>
        <location evidence="2">Centromere</location>
    </subcellularLocation>
    <subcellularLocation>
        <location evidence="1">Nucleus</location>
    </subcellularLocation>
</comment>
<organism evidence="9 10">
    <name type="scientific">Oryzias latipes</name>
    <name type="common">Japanese rice fish</name>
    <name type="synonym">Japanese killifish</name>
    <dbReference type="NCBI Taxonomy" id="8090"/>
    <lineage>
        <taxon>Eukaryota</taxon>
        <taxon>Metazoa</taxon>
        <taxon>Chordata</taxon>
        <taxon>Craniata</taxon>
        <taxon>Vertebrata</taxon>
        <taxon>Euteleostomi</taxon>
        <taxon>Actinopterygii</taxon>
        <taxon>Neopterygii</taxon>
        <taxon>Teleostei</taxon>
        <taxon>Neoteleostei</taxon>
        <taxon>Acanthomorphata</taxon>
        <taxon>Ovalentaria</taxon>
        <taxon>Atherinomorphae</taxon>
        <taxon>Beloniformes</taxon>
        <taxon>Adrianichthyidae</taxon>
        <taxon>Oryziinae</taxon>
        <taxon>Oryzias</taxon>
    </lineage>
</organism>
<dbReference type="Ensembl" id="ENSORLT00015011751.1">
    <property type="protein sequence ID" value="ENSORLP00015022942.1"/>
    <property type="gene ID" value="ENSORLG00015002626.1"/>
</dbReference>
<dbReference type="GO" id="GO:0000776">
    <property type="term" value="C:kinetochore"/>
    <property type="evidence" value="ECO:0007669"/>
    <property type="project" value="InterPro"/>
</dbReference>
<keyword evidence="8" id="KW-0175">Coiled coil</keyword>
<evidence type="ECO:0000256" key="5">
    <source>
        <dbReference type="ARBA" id="ARBA00022454"/>
    </source>
</evidence>
<reference key="1">
    <citation type="journal article" date="2007" name="Nature">
        <title>The medaka draft genome and insights into vertebrate genome evolution.</title>
        <authorList>
            <person name="Kasahara M."/>
            <person name="Naruse K."/>
            <person name="Sasaki S."/>
            <person name="Nakatani Y."/>
            <person name="Qu W."/>
            <person name="Ahsan B."/>
            <person name="Yamada T."/>
            <person name="Nagayasu Y."/>
            <person name="Doi K."/>
            <person name="Kasai Y."/>
            <person name="Jindo T."/>
            <person name="Kobayashi D."/>
            <person name="Shimada A."/>
            <person name="Toyoda A."/>
            <person name="Kuroki Y."/>
            <person name="Fujiyama A."/>
            <person name="Sasaki T."/>
            <person name="Shimizu A."/>
            <person name="Asakawa S."/>
            <person name="Shimizu N."/>
            <person name="Hashimoto S."/>
            <person name="Yang J."/>
            <person name="Lee Y."/>
            <person name="Matsushima K."/>
            <person name="Sugano S."/>
            <person name="Sakaizumi M."/>
            <person name="Narita T."/>
            <person name="Ohishi K."/>
            <person name="Haga S."/>
            <person name="Ohta F."/>
            <person name="Nomoto H."/>
            <person name="Nogata K."/>
            <person name="Morishita T."/>
            <person name="Endo T."/>
            <person name="Shin-I T."/>
            <person name="Takeda H."/>
            <person name="Morishita S."/>
            <person name="Kohara Y."/>
        </authorList>
    </citation>
    <scope>NUCLEOTIDE SEQUENCE [LARGE SCALE GENOMIC DNA]</scope>
    <source>
        <strain>Hd-rR</strain>
    </source>
</reference>
<dbReference type="CDD" id="cd23836">
    <property type="entry name" value="DRWD-C_CENP-O"/>
    <property type="match status" value="1"/>
</dbReference>
<reference evidence="9 10" key="2">
    <citation type="submission" date="2017-04" db="EMBL/GenBank/DDBJ databases">
        <title>CpG methylation of centromeres and impact of large insertions on vertebrate speciation.</title>
        <authorList>
            <person name="Ichikawa K."/>
            <person name="Yoshimura J."/>
            <person name="Morishita S."/>
        </authorList>
    </citation>
    <scope>NUCLEOTIDE SEQUENCE</scope>
    <source>
        <strain evidence="9 10">HSOK</strain>
    </source>
</reference>
<evidence type="ECO:0000256" key="3">
    <source>
        <dbReference type="ARBA" id="ARBA00007321"/>
    </source>
</evidence>
<evidence type="ECO:0000256" key="2">
    <source>
        <dbReference type="ARBA" id="ARBA00004584"/>
    </source>
</evidence>
<reference evidence="9" key="4">
    <citation type="submission" date="2025-09" db="UniProtKB">
        <authorList>
            <consortium name="Ensembl"/>
        </authorList>
    </citation>
    <scope>IDENTIFICATION</scope>
    <source>
        <strain evidence="9">HSOK</strain>
    </source>
</reference>